<dbReference type="InterPro" id="IPR001647">
    <property type="entry name" value="HTH_TetR"/>
</dbReference>
<sequence>MDTLAKESGVARRTIYNQFISKEILFQAVIESIWFRLGSPDMPPEKEMTKDPAKDLYQIGLTIARHWAPPETQDFLRLIVREGDRFPHLAEDFYRMSKAPMLERMSAYFARLESEGIMAFGDKELAIRQFVGLIMEPLRWLRLIGIGEDPGDALYHKVVDEAVKTFIARYLVTGKTD</sequence>
<keyword evidence="5" id="KW-1185">Reference proteome</keyword>
<feature type="domain" description="HTH tetR-type" evidence="3">
    <location>
        <begin position="1"/>
        <end position="37"/>
    </location>
</feature>
<dbReference type="PANTHER" id="PTHR30055:SF146">
    <property type="entry name" value="HTH-TYPE TRANSCRIPTIONAL DUAL REGULATOR CECR"/>
    <property type="match status" value="1"/>
</dbReference>
<dbReference type="GO" id="GO:0000976">
    <property type="term" value="F:transcription cis-regulatory region binding"/>
    <property type="evidence" value="ECO:0007669"/>
    <property type="project" value="TreeGrafter"/>
</dbReference>
<keyword evidence="1 2" id="KW-0238">DNA-binding</keyword>
<dbReference type="SUPFAM" id="SSF48498">
    <property type="entry name" value="Tetracyclin repressor-like, C-terminal domain"/>
    <property type="match status" value="1"/>
</dbReference>
<comment type="caution">
    <text evidence="2">Lacks conserved residue(s) required for the propagation of feature annotation.</text>
</comment>
<evidence type="ECO:0000256" key="1">
    <source>
        <dbReference type="ARBA" id="ARBA00023125"/>
    </source>
</evidence>
<gene>
    <name evidence="4" type="ORF">C8D90_102273</name>
</gene>
<dbReference type="InterPro" id="IPR050109">
    <property type="entry name" value="HTH-type_TetR-like_transc_reg"/>
</dbReference>
<evidence type="ECO:0000259" key="3">
    <source>
        <dbReference type="PROSITE" id="PS50977"/>
    </source>
</evidence>
<dbReference type="EMBL" id="QRAP01000002">
    <property type="protein sequence ID" value="RDK95790.1"/>
    <property type="molecule type" value="Genomic_DNA"/>
</dbReference>
<dbReference type="Gene3D" id="1.10.10.60">
    <property type="entry name" value="Homeodomain-like"/>
    <property type="match status" value="1"/>
</dbReference>
<proteinExistence type="predicted"/>
<accession>A0A370R1J0</accession>
<dbReference type="InterPro" id="IPR009057">
    <property type="entry name" value="Homeodomain-like_sf"/>
</dbReference>
<evidence type="ECO:0000313" key="4">
    <source>
        <dbReference type="EMBL" id="RDK95790.1"/>
    </source>
</evidence>
<protein>
    <submittedName>
        <fullName evidence="4">TetR family transcriptional regulator</fullName>
    </submittedName>
</protein>
<dbReference type="GO" id="GO:0003700">
    <property type="term" value="F:DNA-binding transcription factor activity"/>
    <property type="evidence" value="ECO:0007669"/>
    <property type="project" value="TreeGrafter"/>
</dbReference>
<dbReference type="SUPFAM" id="SSF46689">
    <property type="entry name" value="Homeodomain-like"/>
    <property type="match status" value="1"/>
</dbReference>
<evidence type="ECO:0000313" key="5">
    <source>
        <dbReference type="Proteomes" id="UP000254848"/>
    </source>
</evidence>
<dbReference type="Gene3D" id="1.10.357.10">
    <property type="entry name" value="Tetracycline Repressor, domain 2"/>
    <property type="match status" value="1"/>
</dbReference>
<dbReference type="Proteomes" id="UP000254848">
    <property type="component" value="Unassembled WGS sequence"/>
</dbReference>
<organism evidence="4 5">
    <name type="scientific">Enterobacillus tribolii</name>
    <dbReference type="NCBI Taxonomy" id="1487935"/>
    <lineage>
        <taxon>Bacteria</taxon>
        <taxon>Pseudomonadati</taxon>
        <taxon>Pseudomonadota</taxon>
        <taxon>Gammaproteobacteria</taxon>
        <taxon>Enterobacterales</taxon>
        <taxon>Hafniaceae</taxon>
        <taxon>Enterobacillus</taxon>
    </lineage>
</organism>
<name>A0A370R1J0_9GAMM</name>
<dbReference type="PANTHER" id="PTHR30055">
    <property type="entry name" value="HTH-TYPE TRANSCRIPTIONAL REGULATOR RUTR"/>
    <property type="match status" value="1"/>
</dbReference>
<dbReference type="InterPro" id="IPR039536">
    <property type="entry name" value="TetR_C_Proteobacteria"/>
</dbReference>
<dbReference type="Pfam" id="PF00440">
    <property type="entry name" value="TetR_N"/>
    <property type="match status" value="1"/>
</dbReference>
<dbReference type="AlphaFoldDB" id="A0A370R1J0"/>
<comment type="caution">
    <text evidence="4">The sequence shown here is derived from an EMBL/GenBank/DDBJ whole genome shotgun (WGS) entry which is preliminary data.</text>
</comment>
<dbReference type="PROSITE" id="PS50977">
    <property type="entry name" value="HTH_TETR_2"/>
    <property type="match status" value="1"/>
</dbReference>
<reference evidence="4 5" key="1">
    <citation type="submission" date="2018-07" db="EMBL/GenBank/DDBJ databases">
        <title>Genomic Encyclopedia of Type Strains, Phase IV (KMG-IV): sequencing the most valuable type-strain genomes for metagenomic binning, comparative biology and taxonomic classification.</title>
        <authorList>
            <person name="Goeker M."/>
        </authorList>
    </citation>
    <scope>NUCLEOTIDE SEQUENCE [LARGE SCALE GENOMIC DNA]</scope>
    <source>
        <strain evidence="4 5">DSM 103736</strain>
    </source>
</reference>
<dbReference type="Pfam" id="PF14246">
    <property type="entry name" value="TetR_C_7"/>
    <property type="match status" value="1"/>
</dbReference>
<dbReference type="InterPro" id="IPR036271">
    <property type="entry name" value="Tet_transcr_reg_TetR-rel_C_sf"/>
</dbReference>
<evidence type="ECO:0000256" key="2">
    <source>
        <dbReference type="PROSITE-ProRule" id="PRU00335"/>
    </source>
</evidence>